<dbReference type="PANTHER" id="PTHR37610">
    <property type="entry name" value="CCHC-TYPE DOMAIN-CONTAINING PROTEIN"/>
    <property type="match status" value="1"/>
</dbReference>
<gene>
    <name evidence="1" type="ORF">LSAT_V11C100000440</name>
</gene>
<name>A0A9R1XWT4_LACSA</name>
<dbReference type="Proteomes" id="UP000235145">
    <property type="component" value="Unassembled WGS sequence"/>
</dbReference>
<dbReference type="PANTHER" id="PTHR37610:SF97">
    <property type="entry name" value="RETROTRANSPOSON GAG DOMAIN-CONTAINING PROTEIN"/>
    <property type="match status" value="1"/>
</dbReference>
<evidence type="ECO:0000313" key="2">
    <source>
        <dbReference type="Proteomes" id="UP000235145"/>
    </source>
</evidence>
<dbReference type="EMBL" id="NBSK02000001">
    <property type="protein sequence ID" value="KAJ0225394.1"/>
    <property type="molecule type" value="Genomic_DNA"/>
</dbReference>
<protein>
    <submittedName>
        <fullName evidence="1">Uncharacterized protein</fullName>
    </submittedName>
</protein>
<evidence type="ECO:0000313" key="1">
    <source>
        <dbReference type="EMBL" id="KAJ0225394.1"/>
    </source>
</evidence>
<accession>A0A9R1XWT4</accession>
<dbReference type="AlphaFoldDB" id="A0A9R1XWT4"/>
<comment type="caution">
    <text evidence="1">The sequence shown here is derived from an EMBL/GenBank/DDBJ whole genome shotgun (WGS) entry which is preliminary data.</text>
</comment>
<sequence length="121" mass="14287">MGKKIKSGLKYAITTHDIWLDLKEMFEKEIAHHAYELIRKITATYEYDISVSTFYKKLRGVWDEIQSISPSPCVRVMATSVRTPKNLQRHEKKIDKNFKHKIFTTLGIMYHLVSQDEKQNK</sequence>
<reference evidence="1 2" key="1">
    <citation type="journal article" date="2017" name="Nat. Commun.">
        <title>Genome assembly with in vitro proximity ligation data and whole-genome triplication in lettuce.</title>
        <authorList>
            <person name="Reyes-Chin-Wo S."/>
            <person name="Wang Z."/>
            <person name="Yang X."/>
            <person name="Kozik A."/>
            <person name="Arikit S."/>
            <person name="Song C."/>
            <person name="Xia L."/>
            <person name="Froenicke L."/>
            <person name="Lavelle D.O."/>
            <person name="Truco M.J."/>
            <person name="Xia R."/>
            <person name="Zhu S."/>
            <person name="Xu C."/>
            <person name="Xu H."/>
            <person name="Xu X."/>
            <person name="Cox K."/>
            <person name="Korf I."/>
            <person name="Meyers B.C."/>
            <person name="Michelmore R.W."/>
        </authorList>
    </citation>
    <scope>NUCLEOTIDE SEQUENCE [LARGE SCALE GENOMIC DNA]</scope>
    <source>
        <strain evidence="2">cv. Salinas</strain>
        <tissue evidence="1">Seedlings</tissue>
    </source>
</reference>
<keyword evidence="2" id="KW-1185">Reference proteome</keyword>
<organism evidence="1 2">
    <name type="scientific">Lactuca sativa</name>
    <name type="common">Garden lettuce</name>
    <dbReference type="NCBI Taxonomy" id="4236"/>
    <lineage>
        <taxon>Eukaryota</taxon>
        <taxon>Viridiplantae</taxon>
        <taxon>Streptophyta</taxon>
        <taxon>Embryophyta</taxon>
        <taxon>Tracheophyta</taxon>
        <taxon>Spermatophyta</taxon>
        <taxon>Magnoliopsida</taxon>
        <taxon>eudicotyledons</taxon>
        <taxon>Gunneridae</taxon>
        <taxon>Pentapetalae</taxon>
        <taxon>asterids</taxon>
        <taxon>campanulids</taxon>
        <taxon>Asterales</taxon>
        <taxon>Asteraceae</taxon>
        <taxon>Cichorioideae</taxon>
        <taxon>Cichorieae</taxon>
        <taxon>Lactucinae</taxon>
        <taxon>Lactuca</taxon>
    </lineage>
</organism>
<proteinExistence type="predicted"/>